<accession>A0A7G9WAE3</accession>
<protein>
    <submittedName>
        <fullName evidence="2">FxsA family protein</fullName>
    </submittedName>
</protein>
<dbReference type="RefSeq" id="WP_213166063.1">
    <property type="nucleotide sequence ID" value="NZ_CP058559.1"/>
</dbReference>
<keyword evidence="1" id="KW-0812">Transmembrane</keyword>
<dbReference type="Proteomes" id="UP000516160">
    <property type="component" value="Chromosome"/>
</dbReference>
<evidence type="ECO:0000313" key="2">
    <source>
        <dbReference type="EMBL" id="QNO15655.1"/>
    </source>
</evidence>
<gene>
    <name evidence="2" type="ORF">HYG86_13155</name>
</gene>
<organism evidence="2 3">
    <name type="scientific">Alkalicella caledoniensis</name>
    <dbReference type="NCBI Taxonomy" id="2731377"/>
    <lineage>
        <taxon>Bacteria</taxon>
        <taxon>Bacillati</taxon>
        <taxon>Bacillota</taxon>
        <taxon>Clostridia</taxon>
        <taxon>Eubacteriales</taxon>
        <taxon>Proteinivoracaceae</taxon>
        <taxon>Alkalicella</taxon>
    </lineage>
</organism>
<proteinExistence type="predicted"/>
<dbReference type="PANTHER" id="PTHR35335">
    <property type="entry name" value="UPF0716 PROTEIN FXSA"/>
    <property type="match status" value="1"/>
</dbReference>
<reference evidence="2 3" key="1">
    <citation type="submission" date="2020-07" db="EMBL/GenBank/DDBJ databases">
        <title>Alkalicella. sp. LB2 genome.</title>
        <authorList>
            <person name="Postec A."/>
            <person name="Quemeneur M."/>
        </authorList>
    </citation>
    <scope>NUCLEOTIDE SEQUENCE [LARGE SCALE GENOMIC DNA]</scope>
    <source>
        <strain evidence="2 3">LB2</strain>
    </source>
</reference>
<keyword evidence="3" id="KW-1185">Reference proteome</keyword>
<dbReference type="AlphaFoldDB" id="A0A7G9WAE3"/>
<keyword evidence="1" id="KW-1133">Transmembrane helix</keyword>
<dbReference type="EMBL" id="CP058559">
    <property type="protein sequence ID" value="QNO15655.1"/>
    <property type="molecule type" value="Genomic_DNA"/>
</dbReference>
<feature type="transmembrane region" description="Helical" evidence="1">
    <location>
        <begin position="67"/>
        <end position="84"/>
    </location>
</feature>
<dbReference type="PANTHER" id="PTHR35335:SF1">
    <property type="entry name" value="UPF0716 PROTEIN FXSA"/>
    <property type="match status" value="1"/>
</dbReference>
<dbReference type="Pfam" id="PF04186">
    <property type="entry name" value="FxsA"/>
    <property type="match status" value="1"/>
</dbReference>
<feature type="transmembrane region" description="Helical" evidence="1">
    <location>
        <begin position="27"/>
        <end position="47"/>
    </location>
</feature>
<name>A0A7G9WAE3_ALKCA</name>
<keyword evidence="1" id="KW-0472">Membrane</keyword>
<dbReference type="GO" id="GO:0016020">
    <property type="term" value="C:membrane"/>
    <property type="evidence" value="ECO:0007669"/>
    <property type="project" value="InterPro"/>
</dbReference>
<sequence length="130" mass="14210">MLSKLLIIFTLVPLVELWLLFEVSKYIGGGTTVIIVAMTGFFGVILAKSQGLMVLRQMAVRLSKAEMPAAGLIDGACILIGGAFLLTPGLLTDAAGFMLLFPITRGIIKKYARTKIQQMIESNDIFIYRK</sequence>
<evidence type="ECO:0000256" key="1">
    <source>
        <dbReference type="SAM" id="Phobius"/>
    </source>
</evidence>
<dbReference type="KEGG" id="acae:HYG86_13155"/>
<dbReference type="InterPro" id="IPR007313">
    <property type="entry name" value="FxsA"/>
</dbReference>
<evidence type="ECO:0000313" key="3">
    <source>
        <dbReference type="Proteomes" id="UP000516160"/>
    </source>
</evidence>
<dbReference type="NCBIfam" id="NF008528">
    <property type="entry name" value="PRK11463.1-2"/>
    <property type="match status" value="1"/>
</dbReference>